<feature type="domain" description="RING-type" evidence="8">
    <location>
        <begin position="25"/>
        <end position="360"/>
    </location>
</feature>
<dbReference type="PANTHER" id="PTHR22770">
    <property type="entry name" value="UBIQUITIN CONJUGATING ENZYME 7 INTERACTING PROTEIN-RELATED"/>
    <property type="match status" value="1"/>
</dbReference>
<dbReference type="Gene3D" id="3.30.40.10">
    <property type="entry name" value="Zinc/RING finger domain, C3HC4 (zinc finger)"/>
    <property type="match status" value="1"/>
</dbReference>
<evidence type="ECO:0000256" key="1">
    <source>
        <dbReference type="ARBA" id="ARBA00004906"/>
    </source>
</evidence>
<dbReference type="PROSITE" id="PS00518">
    <property type="entry name" value="ZF_RING_1"/>
    <property type="match status" value="1"/>
</dbReference>
<organism evidence="9">
    <name type="scientific">Culex pipiens</name>
    <name type="common">House mosquito</name>
    <dbReference type="NCBI Taxonomy" id="7175"/>
    <lineage>
        <taxon>Eukaryota</taxon>
        <taxon>Metazoa</taxon>
        <taxon>Ecdysozoa</taxon>
        <taxon>Arthropoda</taxon>
        <taxon>Hexapoda</taxon>
        <taxon>Insecta</taxon>
        <taxon>Pterygota</taxon>
        <taxon>Neoptera</taxon>
        <taxon>Endopterygota</taxon>
        <taxon>Diptera</taxon>
        <taxon>Nematocera</taxon>
        <taxon>Culicoidea</taxon>
        <taxon>Culicidae</taxon>
        <taxon>Culicinae</taxon>
        <taxon>Culicini</taxon>
        <taxon>Culex</taxon>
        <taxon>Culex</taxon>
    </lineage>
</organism>
<keyword evidence="5" id="KW-0863">Zinc-finger</keyword>
<dbReference type="PANTHER" id="PTHR22770:SF13">
    <property type="entry name" value="RING-TYPE DOMAIN-CONTAINING PROTEIN"/>
    <property type="match status" value="1"/>
</dbReference>
<dbReference type="Gene3D" id="1.20.120.1750">
    <property type="match status" value="1"/>
</dbReference>
<evidence type="ECO:0000256" key="3">
    <source>
        <dbReference type="ARBA" id="ARBA00022723"/>
    </source>
</evidence>
<dbReference type="Pfam" id="PF01485">
    <property type="entry name" value="IBR"/>
    <property type="match status" value="1"/>
</dbReference>
<comment type="pathway">
    <text evidence="1">Protein modification; protein ubiquitination.</text>
</comment>
<dbReference type="GO" id="GO:0004842">
    <property type="term" value="F:ubiquitin-protein transferase activity"/>
    <property type="evidence" value="ECO:0007669"/>
    <property type="project" value="TreeGrafter"/>
</dbReference>
<evidence type="ECO:0000256" key="2">
    <source>
        <dbReference type="ARBA" id="ARBA00022679"/>
    </source>
</evidence>
<evidence type="ECO:0000259" key="8">
    <source>
        <dbReference type="PROSITE" id="PS51873"/>
    </source>
</evidence>
<dbReference type="GO" id="GO:0043130">
    <property type="term" value="F:ubiquitin binding"/>
    <property type="evidence" value="ECO:0007669"/>
    <property type="project" value="TreeGrafter"/>
</dbReference>
<name>A0A8D8DSR5_CULPI</name>
<evidence type="ECO:0000313" key="9">
    <source>
        <dbReference type="EMBL" id="CAG6515482.1"/>
    </source>
</evidence>
<keyword evidence="3" id="KW-0479">Metal-binding</keyword>
<dbReference type="InterPro" id="IPR002867">
    <property type="entry name" value="IBR_dom"/>
</dbReference>
<evidence type="ECO:0000256" key="4">
    <source>
        <dbReference type="ARBA" id="ARBA00022737"/>
    </source>
</evidence>
<dbReference type="InterPro" id="IPR017907">
    <property type="entry name" value="Znf_RING_CS"/>
</dbReference>
<dbReference type="GO" id="GO:0043161">
    <property type="term" value="P:proteasome-mediated ubiquitin-dependent protein catabolic process"/>
    <property type="evidence" value="ECO:0007669"/>
    <property type="project" value="TreeGrafter"/>
</dbReference>
<evidence type="ECO:0000256" key="5">
    <source>
        <dbReference type="ARBA" id="ARBA00022771"/>
    </source>
</evidence>
<protein>
    <submittedName>
        <fullName evidence="9">RanBP-type and C3HC4-type zinc finger-containing protein 1</fullName>
    </submittedName>
</protein>
<dbReference type="AlphaFoldDB" id="A0A8D8DSR5"/>
<keyword evidence="7" id="KW-0862">Zinc</keyword>
<dbReference type="GO" id="GO:0071797">
    <property type="term" value="C:LUBAC complex"/>
    <property type="evidence" value="ECO:0007669"/>
    <property type="project" value="TreeGrafter"/>
</dbReference>
<proteinExistence type="predicted"/>
<dbReference type="PROSITE" id="PS51873">
    <property type="entry name" value="TRIAD"/>
    <property type="match status" value="1"/>
</dbReference>
<dbReference type="GO" id="GO:0097039">
    <property type="term" value="P:protein linear polyubiquitination"/>
    <property type="evidence" value="ECO:0007669"/>
    <property type="project" value="TreeGrafter"/>
</dbReference>
<accession>A0A8D8DSR5</accession>
<keyword evidence="2" id="KW-0808">Transferase</keyword>
<dbReference type="EMBL" id="HBUE01277265">
    <property type="protein sequence ID" value="CAG6566981.1"/>
    <property type="molecule type" value="Transcribed_RNA"/>
</dbReference>
<sequence length="376" mass="42396">MENEPGSSNKSLRQAMEAPLARNRMLASCLGCGEPQKIGEGVILRDCFHVFCDVCLIRTIKCTIQYDVQVHCPQSQGDQRCSTLLQEREIRSLLSCEDFARYERKCLEFAEGGNDSSIHCFTENCKGWIVVDGFVDSFVCSAVYPGKSCKQYKLENCIYDRDELSADEFAQFLKDSLNLHDEKEVRCPMILDDDQRCAYVIQEREIRSVLKPEDYAKYEQRCLEVAEGSFTTSVHCVTPNCKGWVILDPNRNVTSFTCEVCSTENCVSCKAIHQGKSCAEHLAELQKNVDEKLGEEAIKEMLGNRQAMLCPGCKRLITKNGGCDFIRCIKCKFEICWPTRGPRWGPGGEGDESGGCVCTLQKRCHPECEGCHVFIK</sequence>
<reference evidence="9" key="1">
    <citation type="submission" date="2021-05" db="EMBL/GenBank/DDBJ databases">
        <authorList>
            <person name="Alioto T."/>
            <person name="Alioto T."/>
            <person name="Gomez Garrido J."/>
        </authorList>
    </citation>
    <scope>NUCLEOTIDE SEQUENCE</scope>
</reference>
<evidence type="ECO:0000256" key="7">
    <source>
        <dbReference type="ARBA" id="ARBA00022833"/>
    </source>
</evidence>
<keyword evidence="4" id="KW-0677">Repeat</keyword>
<dbReference type="InterPro" id="IPR013083">
    <property type="entry name" value="Znf_RING/FYVE/PHD"/>
</dbReference>
<evidence type="ECO:0000256" key="6">
    <source>
        <dbReference type="ARBA" id="ARBA00022786"/>
    </source>
</evidence>
<dbReference type="InterPro" id="IPR044066">
    <property type="entry name" value="TRIAD_supradom"/>
</dbReference>
<dbReference type="FunFam" id="3.30.40.10:FF:000137">
    <property type="entry name" value="RanBP-type and C3HC4-type zinc finger-containing protein 1"/>
    <property type="match status" value="1"/>
</dbReference>
<keyword evidence="6" id="KW-0833">Ubl conjugation pathway</keyword>
<dbReference type="GO" id="GO:0008270">
    <property type="term" value="F:zinc ion binding"/>
    <property type="evidence" value="ECO:0007669"/>
    <property type="project" value="UniProtKB-KW"/>
</dbReference>
<dbReference type="EMBL" id="HBUE01171814">
    <property type="protein sequence ID" value="CAG6515482.1"/>
    <property type="molecule type" value="Transcribed_RNA"/>
</dbReference>
<dbReference type="InterPro" id="IPR051628">
    <property type="entry name" value="LUBAC_E3_Ligases"/>
</dbReference>
<dbReference type="SUPFAM" id="SSF57850">
    <property type="entry name" value="RING/U-box"/>
    <property type="match status" value="3"/>
</dbReference>